<protein>
    <recommendedName>
        <fullName evidence="11">HAP1 N-terminal domain-containing protein</fullName>
    </recommendedName>
</protein>
<dbReference type="eggNOG" id="KOG4360">
    <property type="taxonomic scope" value="Eukaryota"/>
</dbReference>
<dbReference type="Pfam" id="PF12448">
    <property type="entry name" value="Milton"/>
    <property type="match status" value="1"/>
</dbReference>
<dbReference type="SMART" id="SM01424">
    <property type="entry name" value="HAP1_N"/>
    <property type="match status" value="1"/>
</dbReference>
<dbReference type="PANTHER" id="PTHR15751:SF12">
    <property type="entry name" value="TRAFFICKING KINESIN-BINDING PROTEIN MILT"/>
    <property type="match status" value="1"/>
</dbReference>
<dbReference type="GO" id="GO:0006605">
    <property type="term" value="P:protein targeting"/>
    <property type="evidence" value="ECO:0007669"/>
    <property type="project" value="TreeGrafter"/>
</dbReference>
<comment type="similarity">
    <text evidence="2">Belongs to the milton family.</text>
</comment>
<dbReference type="GO" id="GO:0047496">
    <property type="term" value="P:vesicle transport along microtubule"/>
    <property type="evidence" value="ECO:0007669"/>
    <property type="project" value="TreeGrafter"/>
</dbReference>
<dbReference type="EnsemblMetazoa" id="SMAR013271-RA">
    <property type="protein sequence ID" value="SMAR013271-PA"/>
    <property type="gene ID" value="SMAR013271"/>
</dbReference>
<dbReference type="GO" id="GO:0005739">
    <property type="term" value="C:mitochondrion"/>
    <property type="evidence" value="ECO:0007669"/>
    <property type="project" value="UniProtKB-SubCell"/>
</dbReference>
<evidence type="ECO:0000256" key="4">
    <source>
        <dbReference type="ARBA" id="ARBA00023128"/>
    </source>
</evidence>
<dbReference type="InterPro" id="IPR022154">
    <property type="entry name" value="TRAK1/2_C"/>
</dbReference>
<dbReference type="Proteomes" id="UP000014500">
    <property type="component" value="Unassembled WGS sequence"/>
</dbReference>
<proteinExistence type="inferred from homology"/>
<sequence>FFSSFSLRVFATELSIIGFLTIKLDSYDASRRNHRVIDSNKYDKIKRIKNDLNLSDASTLTDICNYKDQPEVEIISLIEEHIPRYKLRADTLTTFSGYENQNWFIPSPALQLDSDVDLSPEQAEETFKYFALCSHRVSQMTKTYNDIEAVTRLLEEKEKDLELAARIGQSLLARNRDFEQKNDQMEQELTLLSDQVTQYKHELAMKTELLQIYAHDLDYSESDSNPTSPTCRDRISLHVSWDVLQKKIRKLEGENEQLKSEANILDDETTTFEEKEQQLVKDVVRQLSEANMNVDQLSEELSKKIDDNLRQQEEITMLLAQLVDFQQKNKKINVENEDLQQHLHAAKECQQELTTELADLKEKYREVVEMLHENQEQLRDAIRKTLPTATRRSFAHYYNNDSLASELESSLSSDNEISQQIKSDKQLQNLKIFETVRYARQRRNTTATSHTTPAQLSHLYTSTSAVQGTTTCSLTSCYSARGIASTLGGGDGTFPPLAPLLDTPYSVGSGPSSVDSLLNSDSEGSVMTDSNYNADDDSMCSSITSLGRPGIPGSKDLESALRRLSLRRQSEHEYQLSVQRNGCYDLGSDGTHTPAQCRTPDSIMSTGSLGLGPFNYRPYHMPEKLQIIKPMEGSLTLHHWQQLATPHLGGIFEERPGVQVKGERKLEEFDENFTLTDYEEDDDYIHPGKKFESTGTSYTYTMSTVLHPDANTQVTPSLPPTQMSVTAKQPPPVLNSPQCRERGTSTFSTTIGLAKLLNERGISAGVPRVCSRPPSPTHPYSPTATPCNSPDCTPPSSPPPSPIPFSPLRLPSLMALSSGVSRGADLLKRTFKPNSPNSKRVDRRRTGQKSSKSNDRQPSAINLMKKLNEIGIQNIMPPTNSIAHNLPFTTTNPLVSRTSPMTQLTSIRQYVNLHLPSCQTTPSSSLFAPEVGTIGTLPSLRKGGFL</sequence>
<evidence type="ECO:0000256" key="1">
    <source>
        <dbReference type="ARBA" id="ARBA00004173"/>
    </source>
</evidence>
<evidence type="ECO:0008006" key="11">
    <source>
        <dbReference type="Google" id="ProtNLM"/>
    </source>
</evidence>
<reference evidence="10" key="1">
    <citation type="submission" date="2011-05" db="EMBL/GenBank/DDBJ databases">
        <authorList>
            <person name="Richards S.R."/>
            <person name="Qu J."/>
            <person name="Jiang H."/>
            <person name="Jhangiani S.N."/>
            <person name="Agravi P."/>
            <person name="Goodspeed R."/>
            <person name="Gross S."/>
            <person name="Mandapat C."/>
            <person name="Jackson L."/>
            <person name="Mathew T."/>
            <person name="Pu L."/>
            <person name="Thornton R."/>
            <person name="Saada N."/>
            <person name="Wilczek-Boney K.B."/>
            <person name="Lee S."/>
            <person name="Kovar C."/>
            <person name="Wu Y."/>
            <person name="Scherer S.E."/>
            <person name="Worley K.C."/>
            <person name="Muzny D.M."/>
            <person name="Gibbs R."/>
        </authorList>
    </citation>
    <scope>NUCLEOTIDE SEQUENCE</scope>
    <source>
        <strain evidence="10">Brora</strain>
    </source>
</reference>
<dbReference type="SMART" id="SM01423">
    <property type="entry name" value="Milton"/>
    <property type="match status" value="1"/>
</dbReference>
<dbReference type="PhylomeDB" id="T1JHE0"/>
<feature type="compositionally biased region" description="Polar residues" evidence="6">
    <location>
        <begin position="848"/>
        <end position="860"/>
    </location>
</feature>
<name>T1JHE0_STRMM</name>
<organism evidence="9 10">
    <name type="scientific">Strigamia maritima</name>
    <name type="common">European centipede</name>
    <name type="synonym">Geophilus maritimus</name>
    <dbReference type="NCBI Taxonomy" id="126957"/>
    <lineage>
        <taxon>Eukaryota</taxon>
        <taxon>Metazoa</taxon>
        <taxon>Ecdysozoa</taxon>
        <taxon>Arthropoda</taxon>
        <taxon>Myriapoda</taxon>
        <taxon>Chilopoda</taxon>
        <taxon>Pleurostigmophora</taxon>
        <taxon>Geophilomorpha</taxon>
        <taxon>Linotaeniidae</taxon>
        <taxon>Strigamia</taxon>
    </lineage>
</organism>
<feature type="region of interest" description="Disordered" evidence="6">
    <location>
        <begin position="765"/>
        <end position="806"/>
    </location>
</feature>
<dbReference type="InterPro" id="IPR051946">
    <property type="entry name" value="Intracell_Traff-Reg"/>
</dbReference>
<feature type="compositionally biased region" description="Pro residues" evidence="6">
    <location>
        <begin position="792"/>
        <end position="805"/>
    </location>
</feature>
<dbReference type="EMBL" id="JH431646">
    <property type="status" value="NOT_ANNOTATED_CDS"/>
    <property type="molecule type" value="Genomic_DNA"/>
</dbReference>
<dbReference type="OMA" id="PFDCRTP"/>
<keyword evidence="3 5" id="KW-0175">Coiled coil</keyword>
<dbReference type="AlphaFoldDB" id="T1JHE0"/>
<evidence type="ECO:0000313" key="10">
    <source>
        <dbReference type="Proteomes" id="UP000014500"/>
    </source>
</evidence>
<dbReference type="GO" id="GO:0017022">
    <property type="term" value="F:myosin binding"/>
    <property type="evidence" value="ECO:0007669"/>
    <property type="project" value="TreeGrafter"/>
</dbReference>
<dbReference type="STRING" id="126957.T1JHE0"/>
<feature type="coiled-coil region" evidence="5">
    <location>
        <begin position="147"/>
        <end position="202"/>
    </location>
</feature>
<comment type="subcellular location">
    <subcellularLocation>
        <location evidence="1">Mitochondrion</location>
    </subcellularLocation>
</comment>
<feature type="coiled-coil region" evidence="5">
    <location>
        <begin position="241"/>
        <end position="381"/>
    </location>
</feature>
<evidence type="ECO:0000313" key="9">
    <source>
        <dbReference type="EnsemblMetazoa" id="SMAR013271-PA"/>
    </source>
</evidence>
<evidence type="ECO:0000256" key="6">
    <source>
        <dbReference type="SAM" id="MobiDB-lite"/>
    </source>
</evidence>
<feature type="region of interest" description="Disordered" evidence="6">
    <location>
        <begin position="825"/>
        <end position="860"/>
    </location>
</feature>
<dbReference type="GO" id="GO:0031410">
    <property type="term" value="C:cytoplasmic vesicle"/>
    <property type="evidence" value="ECO:0007669"/>
    <property type="project" value="TreeGrafter"/>
</dbReference>
<feature type="region of interest" description="Disordered" evidence="6">
    <location>
        <begin position="723"/>
        <end position="744"/>
    </location>
</feature>
<keyword evidence="10" id="KW-1185">Reference proteome</keyword>
<dbReference type="PANTHER" id="PTHR15751">
    <property type="entry name" value="TRAFFICKING KINESIN-BINDING PROTEIN"/>
    <property type="match status" value="1"/>
</dbReference>
<evidence type="ECO:0000259" key="8">
    <source>
        <dbReference type="SMART" id="SM01424"/>
    </source>
</evidence>
<dbReference type="HOGENOM" id="CLU_013450_0_0_1"/>
<feature type="domain" description="Trafficking kinesin-binding protein C-terminal" evidence="7">
    <location>
        <begin position="440"/>
        <end position="634"/>
    </location>
</feature>
<evidence type="ECO:0000256" key="5">
    <source>
        <dbReference type="SAM" id="Coils"/>
    </source>
</evidence>
<keyword evidence="4" id="KW-0496">Mitochondrion</keyword>
<evidence type="ECO:0000256" key="3">
    <source>
        <dbReference type="ARBA" id="ARBA00023054"/>
    </source>
</evidence>
<evidence type="ECO:0000259" key="7">
    <source>
        <dbReference type="SMART" id="SM01423"/>
    </source>
</evidence>
<dbReference type="GO" id="GO:0048311">
    <property type="term" value="P:mitochondrion distribution"/>
    <property type="evidence" value="ECO:0007669"/>
    <property type="project" value="TreeGrafter"/>
</dbReference>
<dbReference type="InterPro" id="IPR006933">
    <property type="entry name" value="HAP1_N"/>
</dbReference>
<accession>T1JHE0</accession>
<evidence type="ECO:0000256" key="2">
    <source>
        <dbReference type="ARBA" id="ARBA00007007"/>
    </source>
</evidence>
<dbReference type="Pfam" id="PF04849">
    <property type="entry name" value="HAP1_N"/>
    <property type="match status" value="1"/>
</dbReference>
<reference evidence="9" key="2">
    <citation type="submission" date="2015-02" db="UniProtKB">
        <authorList>
            <consortium name="EnsemblMetazoa"/>
        </authorList>
    </citation>
    <scope>IDENTIFICATION</scope>
</reference>
<feature type="domain" description="HAP1 N-terminal" evidence="8">
    <location>
        <begin position="79"/>
        <end position="384"/>
    </location>
</feature>